<protein>
    <submittedName>
        <fullName evidence="6">ATP-binding cassette domain-containing protein</fullName>
    </submittedName>
</protein>
<dbReference type="GO" id="GO:0005524">
    <property type="term" value="F:ATP binding"/>
    <property type="evidence" value="ECO:0007669"/>
    <property type="project" value="UniProtKB-KW"/>
</dbReference>
<proteinExistence type="inferred from homology"/>
<keyword evidence="2" id="KW-0813">Transport</keyword>
<evidence type="ECO:0000313" key="7">
    <source>
        <dbReference type="Proteomes" id="UP000703590"/>
    </source>
</evidence>
<dbReference type="PANTHER" id="PTHR43776:SF7">
    <property type="entry name" value="D,D-DIPEPTIDE TRANSPORT ATP-BINDING PROTEIN DDPF-RELATED"/>
    <property type="match status" value="1"/>
</dbReference>
<reference evidence="7" key="1">
    <citation type="submission" date="2021-02" db="EMBL/GenBank/DDBJ databases">
        <title>Sulfurospirillum tamanensis sp. nov.</title>
        <authorList>
            <person name="Merkel A.Y."/>
        </authorList>
    </citation>
    <scope>NUCLEOTIDE SEQUENCE [LARGE SCALE GENOMIC DNA]</scope>
    <source>
        <strain evidence="7">T05b</strain>
    </source>
</reference>
<keyword evidence="7" id="KW-1185">Reference proteome</keyword>
<dbReference type="InterPro" id="IPR027417">
    <property type="entry name" value="P-loop_NTPase"/>
</dbReference>
<dbReference type="Proteomes" id="UP000703590">
    <property type="component" value="Unassembled WGS sequence"/>
</dbReference>
<evidence type="ECO:0000259" key="5">
    <source>
        <dbReference type="PROSITE" id="PS50893"/>
    </source>
</evidence>
<dbReference type="InterPro" id="IPR003439">
    <property type="entry name" value="ABC_transporter-like_ATP-bd"/>
</dbReference>
<reference evidence="6 7" key="2">
    <citation type="submission" date="2021-02" db="EMBL/GenBank/DDBJ databases">
        <title>Sulfurospirillum tamanensis sp. nov.</title>
        <authorList>
            <person name="Frolova A."/>
            <person name="Merkel A."/>
            <person name="Slobodkin A."/>
        </authorList>
    </citation>
    <scope>NUCLEOTIDE SEQUENCE [LARGE SCALE GENOMIC DNA]</scope>
    <source>
        <strain evidence="6 7">T05b</strain>
    </source>
</reference>
<dbReference type="SMART" id="SM00382">
    <property type="entry name" value="AAA"/>
    <property type="match status" value="1"/>
</dbReference>
<evidence type="ECO:0000256" key="1">
    <source>
        <dbReference type="ARBA" id="ARBA00005417"/>
    </source>
</evidence>
<dbReference type="Gene3D" id="3.40.50.300">
    <property type="entry name" value="P-loop containing nucleotide triphosphate hydrolases"/>
    <property type="match status" value="1"/>
</dbReference>
<comment type="caution">
    <text evidence="6">The sequence shown here is derived from an EMBL/GenBank/DDBJ whole genome shotgun (WGS) entry which is preliminary data.</text>
</comment>
<gene>
    <name evidence="6" type="ORF">JWV37_07515</name>
</gene>
<dbReference type="InterPro" id="IPR003593">
    <property type="entry name" value="AAA+_ATPase"/>
</dbReference>
<dbReference type="InterPro" id="IPR017871">
    <property type="entry name" value="ABC_transporter-like_CS"/>
</dbReference>
<comment type="similarity">
    <text evidence="1">Belongs to the ABC transporter superfamily.</text>
</comment>
<dbReference type="Pfam" id="PF00005">
    <property type="entry name" value="ABC_tran"/>
    <property type="match status" value="1"/>
</dbReference>
<reference evidence="6 7" key="3">
    <citation type="submission" date="2021-02" db="EMBL/GenBank/DDBJ databases">
        <authorList>
            <person name="Merkel A.Y."/>
        </authorList>
    </citation>
    <scope>NUCLEOTIDE SEQUENCE [LARGE SCALE GENOMIC DNA]</scope>
    <source>
        <strain evidence="6 7">T05b</strain>
    </source>
</reference>
<keyword evidence="4 6" id="KW-0067">ATP-binding</keyword>
<evidence type="ECO:0000313" key="6">
    <source>
        <dbReference type="EMBL" id="MBN2964623.1"/>
    </source>
</evidence>
<dbReference type="EMBL" id="JAFHKK010000014">
    <property type="protein sequence ID" value="MBN2964623.1"/>
    <property type="molecule type" value="Genomic_DNA"/>
</dbReference>
<organism evidence="6 7">
    <name type="scientific">Sulfurospirillum tamanense</name>
    <dbReference type="NCBI Taxonomy" id="2813362"/>
    <lineage>
        <taxon>Bacteria</taxon>
        <taxon>Pseudomonadati</taxon>
        <taxon>Campylobacterota</taxon>
        <taxon>Epsilonproteobacteria</taxon>
        <taxon>Campylobacterales</taxon>
        <taxon>Sulfurospirillaceae</taxon>
        <taxon>Sulfurospirillum</taxon>
    </lineage>
</organism>
<dbReference type="InterPro" id="IPR050319">
    <property type="entry name" value="ABC_transp_ATP-bind"/>
</dbReference>
<evidence type="ECO:0000256" key="2">
    <source>
        <dbReference type="ARBA" id="ARBA00022448"/>
    </source>
</evidence>
<accession>A0ABS2WSH6</accession>
<name>A0ABS2WSH6_9BACT</name>
<dbReference type="PROSITE" id="PS00211">
    <property type="entry name" value="ABC_TRANSPORTER_1"/>
    <property type="match status" value="1"/>
</dbReference>
<dbReference type="SUPFAM" id="SSF52540">
    <property type="entry name" value="P-loop containing nucleoside triphosphate hydrolases"/>
    <property type="match status" value="1"/>
</dbReference>
<sequence>MAKEMCVRESVLSIEGLRFGYTPEAPLYENFSLALHVGEVVSVVGPSGSGKTTLFELITGALKLQAGSLTCKAFSQIFQDPYTSFHPTYSLLEQMAEVADTQEHERLCDAMHLSPALLRRKPHELSGGQLQRASIIRALLMKPKLLLADEPTSALDNLIQLEVMQLLMGLLDEVGILLITHDEALASWCSDSIIRLKS</sequence>
<dbReference type="PANTHER" id="PTHR43776">
    <property type="entry name" value="TRANSPORT ATP-BINDING PROTEIN"/>
    <property type="match status" value="1"/>
</dbReference>
<keyword evidence="3" id="KW-0547">Nucleotide-binding</keyword>
<feature type="domain" description="ABC transporter" evidence="5">
    <location>
        <begin position="12"/>
        <end position="198"/>
    </location>
</feature>
<dbReference type="PROSITE" id="PS50893">
    <property type="entry name" value="ABC_TRANSPORTER_2"/>
    <property type="match status" value="1"/>
</dbReference>
<evidence type="ECO:0000256" key="4">
    <source>
        <dbReference type="ARBA" id="ARBA00022840"/>
    </source>
</evidence>
<evidence type="ECO:0000256" key="3">
    <source>
        <dbReference type="ARBA" id="ARBA00022741"/>
    </source>
</evidence>